<evidence type="ECO:0000259" key="4">
    <source>
        <dbReference type="SMART" id="SM00382"/>
    </source>
</evidence>
<proteinExistence type="inferred from homology"/>
<comment type="caution">
    <text evidence="5">The sequence shown here is derived from an EMBL/GenBank/DDBJ whole genome shotgun (WGS) entry which is preliminary data.</text>
</comment>
<feature type="domain" description="AAA+ ATPase" evidence="4">
    <location>
        <begin position="30"/>
        <end position="143"/>
    </location>
</feature>
<dbReference type="Gene3D" id="1.20.272.10">
    <property type="match status" value="1"/>
</dbReference>
<dbReference type="PANTHER" id="PTHR13779:SF7">
    <property type="entry name" value="ATPASE WRNIP1"/>
    <property type="match status" value="1"/>
</dbReference>
<keyword evidence="3" id="KW-0067">ATP-binding</keyword>
<dbReference type="InterPro" id="IPR032423">
    <property type="entry name" value="AAA_assoc_2"/>
</dbReference>
<keyword evidence="6" id="KW-1185">Reference proteome</keyword>
<gene>
    <name evidence="5" type="ORF">ACFO1S_22550</name>
</gene>
<dbReference type="InterPro" id="IPR027417">
    <property type="entry name" value="P-loop_NTPase"/>
</dbReference>
<dbReference type="RefSeq" id="WP_204601931.1">
    <property type="nucleotide sequence ID" value="NZ_JBHSED010000058.1"/>
</dbReference>
<evidence type="ECO:0000256" key="2">
    <source>
        <dbReference type="ARBA" id="ARBA00022741"/>
    </source>
</evidence>
<dbReference type="Gene3D" id="1.10.3710.10">
    <property type="entry name" value="DNA polymerase III clamp loader subunits, C-terminal domain"/>
    <property type="match status" value="1"/>
</dbReference>
<evidence type="ECO:0000256" key="3">
    <source>
        <dbReference type="ARBA" id="ARBA00022840"/>
    </source>
</evidence>
<dbReference type="InterPro" id="IPR003593">
    <property type="entry name" value="AAA+_ATPase"/>
</dbReference>
<dbReference type="InterPro" id="IPR003959">
    <property type="entry name" value="ATPase_AAA_core"/>
</dbReference>
<dbReference type="InterPro" id="IPR008921">
    <property type="entry name" value="DNA_pol3_clamp-load_cplx_C"/>
</dbReference>
<evidence type="ECO:0000313" key="5">
    <source>
        <dbReference type="EMBL" id="MFC4306216.1"/>
    </source>
</evidence>
<dbReference type="SMART" id="SM00382">
    <property type="entry name" value="AAA"/>
    <property type="match status" value="1"/>
</dbReference>
<name>A0ABV8SFU9_9BACL</name>
<comment type="similarity">
    <text evidence="1">Belongs to the AAA ATPase family. RarA/MGS1/WRNIP1 subfamily.</text>
</comment>
<accession>A0ABV8SFU9</accession>
<evidence type="ECO:0000256" key="1">
    <source>
        <dbReference type="ARBA" id="ARBA00008959"/>
    </source>
</evidence>
<keyword evidence="2" id="KW-0547">Nucleotide-binding</keyword>
<dbReference type="Pfam" id="PF16193">
    <property type="entry name" value="AAA_assoc_2"/>
    <property type="match status" value="1"/>
</dbReference>
<protein>
    <submittedName>
        <fullName evidence="5">Replication-associated recombination protein A</fullName>
    </submittedName>
</protein>
<dbReference type="Pfam" id="PF00004">
    <property type="entry name" value="AAA"/>
    <property type="match status" value="1"/>
</dbReference>
<organism evidence="5 6">
    <name type="scientific">Cohnella boryungensis</name>
    <dbReference type="NCBI Taxonomy" id="768479"/>
    <lineage>
        <taxon>Bacteria</taxon>
        <taxon>Bacillati</taxon>
        <taxon>Bacillota</taxon>
        <taxon>Bacilli</taxon>
        <taxon>Bacillales</taxon>
        <taxon>Paenibacillaceae</taxon>
        <taxon>Cohnella</taxon>
    </lineage>
</organism>
<dbReference type="CDD" id="cd18139">
    <property type="entry name" value="HLD_clamp_RarA"/>
    <property type="match status" value="1"/>
</dbReference>
<dbReference type="Proteomes" id="UP001595755">
    <property type="component" value="Unassembled WGS sequence"/>
</dbReference>
<dbReference type="SUPFAM" id="SSF48019">
    <property type="entry name" value="post-AAA+ oligomerization domain-like"/>
    <property type="match status" value="1"/>
</dbReference>
<dbReference type="CDD" id="cd00009">
    <property type="entry name" value="AAA"/>
    <property type="match status" value="1"/>
</dbReference>
<dbReference type="Pfam" id="PF12002">
    <property type="entry name" value="MgsA_C"/>
    <property type="match status" value="1"/>
</dbReference>
<dbReference type="PANTHER" id="PTHR13779">
    <property type="entry name" value="WERNER HELICASE-INTERACTING PROTEIN 1 FAMILY MEMBER"/>
    <property type="match status" value="1"/>
</dbReference>
<dbReference type="SUPFAM" id="SSF52540">
    <property type="entry name" value="P-loop containing nucleoside triphosphate hydrolases"/>
    <property type="match status" value="1"/>
</dbReference>
<dbReference type="Gene3D" id="1.10.8.60">
    <property type="match status" value="1"/>
</dbReference>
<dbReference type="Gene3D" id="3.40.50.300">
    <property type="entry name" value="P-loop containing nucleotide triphosphate hydrolases"/>
    <property type="match status" value="1"/>
</dbReference>
<reference evidence="6" key="1">
    <citation type="journal article" date="2019" name="Int. J. Syst. Evol. Microbiol.">
        <title>The Global Catalogue of Microorganisms (GCM) 10K type strain sequencing project: providing services to taxonomists for standard genome sequencing and annotation.</title>
        <authorList>
            <consortium name="The Broad Institute Genomics Platform"/>
            <consortium name="The Broad Institute Genome Sequencing Center for Infectious Disease"/>
            <person name="Wu L."/>
            <person name="Ma J."/>
        </authorList>
    </citation>
    <scope>NUCLEOTIDE SEQUENCE [LARGE SCALE GENOMIC DNA]</scope>
    <source>
        <strain evidence="6">CGMCC 4.1641</strain>
    </source>
</reference>
<evidence type="ECO:0000313" key="6">
    <source>
        <dbReference type="Proteomes" id="UP001595755"/>
    </source>
</evidence>
<dbReference type="InterPro" id="IPR051314">
    <property type="entry name" value="AAA_ATPase_RarA/MGS1/WRNIP1"/>
</dbReference>
<sequence length="416" mass="45663">MRPTTIDEVIGQRHLLGEGKPISRMIKNKRISSMILFGPPGIGKTSIAGAIANSISIPFMKLNAVASGKKDLEDVVKQGKILECSICLYVDEIHRFTKTQIEYLLPYLESGEIVLIGSTTESVMHSLPSAILSRCTIFELKPLSVQDIKVGLERALKDRDRGLGFFSVRFDDDAFDHIAAVSGGDLRAALNALEGLVISNIEIGYNIETVITMEKVEEALNKKSMGYNGEDTLYNLMSAYQKSCRGSDINAAMHYLARVLESGDLVTICRRILVIAWEDVGLADPNVGNIVLSAVLSAERLGLPEARIPLAVATSVICLTPKSNTAYTALDRAWEDIRKGKVGDIPDFLKDAHYNGASQLGRGIGYKYPHDFGGWVDQQYLPDVLKDTEYYVPKERGAEKAFAASYNKIKELKGKG</sequence>
<dbReference type="EMBL" id="JBHSED010000058">
    <property type="protein sequence ID" value="MFC4306216.1"/>
    <property type="molecule type" value="Genomic_DNA"/>
</dbReference>
<dbReference type="InterPro" id="IPR021886">
    <property type="entry name" value="MgsA_C"/>
</dbReference>